<keyword evidence="2" id="KW-1185">Reference proteome</keyword>
<accession>A0A0R0M0Z3</accession>
<comment type="caution">
    <text evidence="1">The sequence shown here is derived from an EMBL/GenBank/DDBJ whole genome shotgun (WGS) entry which is preliminary data.</text>
</comment>
<feature type="non-terminal residue" evidence="1">
    <location>
        <position position="1"/>
    </location>
</feature>
<dbReference type="Proteomes" id="UP000051530">
    <property type="component" value="Unassembled WGS sequence"/>
</dbReference>
<dbReference type="AlphaFoldDB" id="A0A0R0M0Z3"/>
<organism evidence="1 2">
    <name type="scientific">Pseudoloma neurophilia</name>
    <dbReference type="NCBI Taxonomy" id="146866"/>
    <lineage>
        <taxon>Eukaryota</taxon>
        <taxon>Fungi</taxon>
        <taxon>Fungi incertae sedis</taxon>
        <taxon>Microsporidia</taxon>
        <taxon>Pseudoloma</taxon>
    </lineage>
</organism>
<evidence type="ECO:0000313" key="1">
    <source>
        <dbReference type="EMBL" id="KRH95186.1"/>
    </source>
</evidence>
<name>A0A0R0M0Z3_9MICR</name>
<sequence length="40" mass="4788">RPVVFLDFHILNFLVCAKACCFFRFSYFKFLSVCQGLLFF</sequence>
<dbReference type="EMBL" id="LGUB01000003">
    <property type="protein sequence ID" value="KRH95186.1"/>
    <property type="molecule type" value="Genomic_DNA"/>
</dbReference>
<gene>
    <name evidence="1" type="ORF">M153_210002</name>
</gene>
<dbReference type="VEuPathDB" id="MicrosporidiaDB:M153_210002"/>
<proteinExistence type="predicted"/>
<protein>
    <submittedName>
        <fullName evidence="1">Uncharacterized protein</fullName>
    </submittedName>
</protein>
<reference evidence="1 2" key="1">
    <citation type="submission" date="2015-07" db="EMBL/GenBank/DDBJ databases">
        <title>The genome of Pseudoloma neurophilia, a relevant intracellular parasite of the zebrafish.</title>
        <authorList>
            <person name="Ndikumana S."/>
            <person name="Pelin A."/>
            <person name="Sanders J."/>
            <person name="Corradi N."/>
        </authorList>
    </citation>
    <scope>NUCLEOTIDE SEQUENCE [LARGE SCALE GENOMIC DNA]</scope>
    <source>
        <strain evidence="1 2">MK1</strain>
    </source>
</reference>
<evidence type="ECO:0000313" key="2">
    <source>
        <dbReference type="Proteomes" id="UP000051530"/>
    </source>
</evidence>